<evidence type="ECO:0000256" key="4">
    <source>
        <dbReference type="ARBA" id="ARBA00022729"/>
    </source>
</evidence>
<accession>A0ABD2GZZ1</accession>
<evidence type="ECO:0000313" key="10">
    <source>
        <dbReference type="Proteomes" id="UP001619887"/>
    </source>
</evidence>
<feature type="transmembrane region" description="Helical" evidence="8">
    <location>
        <begin position="67"/>
        <end position="89"/>
    </location>
</feature>
<comment type="caution">
    <text evidence="9">The sequence shown here is derived from an EMBL/GenBank/DDBJ whole genome shotgun (WGS) entry which is preliminary data.</text>
</comment>
<keyword evidence="3 8" id="KW-0812">Transmembrane</keyword>
<dbReference type="PANTHER" id="PTHR13598">
    <property type="entry name" value="AT07567P-RELATED"/>
    <property type="match status" value="1"/>
</dbReference>
<dbReference type="Pfam" id="PF10225">
    <property type="entry name" value="NEMP"/>
    <property type="match status" value="1"/>
</dbReference>
<gene>
    <name evidence="9" type="ORF">OYC64_014200</name>
</gene>
<proteinExistence type="inferred from homology"/>
<evidence type="ECO:0000313" key="9">
    <source>
        <dbReference type="EMBL" id="KAL3059541.1"/>
    </source>
</evidence>
<dbReference type="EMBL" id="JBIYXZ010002073">
    <property type="protein sequence ID" value="KAL3059541.1"/>
    <property type="molecule type" value="Genomic_DNA"/>
</dbReference>
<feature type="transmembrane region" description="Helical" evidence="8">
    <location>
        <begin position="43"/>
        <end position="61"/>
    </location>
</feature>
<evidence type="ECO:0000256" key="5">
    <source>
        <dbReference type="ARBA" id="ARBA00022989"/>
    </source>
</evidence>
<keyword evidence="4" id="KW-0732">Signal</keyword>
<dbReference type="Proteomes" id="UP001619887">
    <property type="component" value="Unassembled WGS sequence"/>
</dbReference>
<comment type="similarity">
    <text evidence="2">Belongs to the NEMP family.</text>
</comment>
<reference evidence="9 10" key="2">
    <citation type="journal article" date="2024" name="G3 (Bethesda)">
        <title>The genome of the cryopelagic Antarctic bald notothen, Trematomus borchgrevinki.</title>
        <authorList>
            <person name="Rayamajhi N."/>
            <person name="Rivera-Colon A.G."/>
            <person name="Minhas B.F."/>
            <person name="Cheng C.C."/>
            <person name="Catchen J.M."/>
        </authorList>
    </citation>
    <scope>NUCLEOTIDE SEQUENCE [LARGE SCALE GENOMIC DNA]</scope>
    <source>
        <strain evidence="9">AGRC-2024</strain>
    </source>
</reference>
<name>A0ABD2GZZ1_PAGBO</name>
<comment type="subcellular location">
    <subcellularLocation>
        <location evidence="1">Nucleus inner membrane</location>
        <topology evidence="1">Multi-pass membrane protein</topology>
        <orientation evidence="1">Nucleoplasmic side</orientation>
    </subcellularLocation>
</comment>
<protein>
    <submittedName>
        <fullName evidence="9">Uncharacterized protein</fullName>
    </submittedName>
</protein>
<dbReference type="GO" id="GO:0005637">
    <property type="term" value="C:nuclear inner membrane"/>
    <property type="evidence" value="ECO:0007669"/>
    <property type="project" value="UniProtKB-SubCell"/>
</dbReference>
<evidence type="ECO:0000256" key="2">
    <source>
        <dbReference type="ARBA" id="ARBA00005748"/>
    </source>
</evidence>
<organism evidence="9 10">
    <name type="scientific">Pagothenia borchgrevinki</name>
    <name type="common">Bald rockcod</name>
    <name type="synonym">Trematomus borchgrevinki</name>
    <dbReference type="NCBI Taxonomy" id="8213"/>
    <lineage>
        <taxon>Eukaryota</taxon>
        <taxon>Metazoa</taxon>
        <taxon>Chordata</taxon>
        <taxon>Craniata</taxon>
        <taxon>Vertebrata</taxon>
        <taxon>Euteleostomi</taxon>
        <taxon>Actinopterygii</taxon>
        <taxon>Neopterygii</taxon>
        <taxon>Teleostei</taxon>
        <taxon>Neoteleostei</taxon>
        <taxon>Acanthomorphata</taxon>
        <taxon>Eupercaria</taxon>
        <taxon>Perciformes</taxon>
        <taxon>Notothenioidei</taxon>
        <taxon>Nototheniidae</taxon>
        <taxon>Pagothenia</taxon>
    </lineage>
</organism>
<evidence type="ECO:0000256" key="3">
    <source>
        <dbReference type="ARBA" id="ARBA00022692"/>
    </source>
</evidence>
<keyword evidence="6 8" id="KW-0472">Membrane</keyword>
<evidence type="ECO:0000256" key="6">
    <source>
        <dbReference type="ARBA" id="ARBA00023136"/>
    </source>
</evidence>
<evidence type="ECO:0000256" key="1">
    <source>
        <dbReference type="ARBA" id="ARBA00004575"/>
    </source>
</evidence>
<keyword evidence="10" id="KW-1185">Reference proteome</keyword>
<evidence type="ECO:0000256" key="7">
    <source>
        <dbReference type="ARBA" id="ARBA00023242"/>
    </source>
</evidence>
<sequence>MQSLLRERQNETTINIGLFSKKTCFKIDPADKTRFTVKAIRKFDIYLFLVFLSGALLFVFADSLSRSQVFFSSAGMSTGMIASLIIVVLRR</sequence>
<dbReference type="InterPro" id="IPR019358">
    <property type="entry name" value="NEMP_fam"/>
</dbReference>
<dbReference type="AlphaFoldDB" id="A0ABD2GZZ1"/>
<evidence type="ECO:0000256" key="8">
    <source>
        <dbReference type="SAM" id="Phobius"/>
    </source>
</evidence>
<keyword evidence="5 8" id="KW-1133">Transmembrane helix</keyword>
<reference evidence="9 10" key="1">
    <citation type="journal article" date="2022" name="G3 (Bethesda)">
        <title>Evaluating Illumina-, Nanopore-, and PacBio-based genome assembly strategies with the bald notothen, Trematomus borchgrevinki.</title>
        <authorList>
            <person name="Rayamajhi N."/>
            <person name="Cheng C.C."/>
            <person name="Catchen J.M."/>
        </authorList>
    </citation>
    <scope>NUCLEOTIDE SEQUENCE [LARGE SCALE GENOMIC DNA]</scope>
    <source>
        <strain evidence="9">AGRC-2024</strain>
    </source>
</reference>
<keyword evidence="7" id="KW-0539">Nucleus</keyword>
<dbReference type="PANTHER" id="PTHR13598:SF4">
    <property type="entry name" value="NUCLEAR ENVELOPE INTEGRAL MEMBRANE PROTEIN 1"/>
    <property type="match status" value="1"/>
</dbReference>